<evidence type="ECO:0000256" key="1">
    <source>
        <dbReference type="SAM" id="MobiDB-lite"/>
    </source>
</evidence>
<organism evidence="2 3">
    <name type="scientific">Drosophila gunungcola</name>
    <name type="common">fruit fly</name>
    <dbReference type="NCBI Taxonomy" id="103775"/>
    <lineage>
        <taxon>Eukaryota</taxon>
        <taxon>Metazoa</taxon>
        <taxon>Ecdysozoa</taxon>
        <taxon>Arthropoda</taxon>
        <taxon>Hexapoda</taxon>
        <taxon>Insecta</taxon>
        <taxon>Pterygota</taxon>
        <taxon>Neoptera</taxon>
        <taxon>Endopterygota</taxon>
        <taxon>Diptera</taxon>
        <taxon>Brachycera</taxon>
        <taxon>Muscomorpha</taxon>
        <taxon>Ephydroidea</taxon>
        <taxon>Drosophilidae</taxon>
        <taxon>Drosophila</taxon>
        <taxon>Sophophora</taxon>
    </lineage>
</organism>
<sequence>MKQNRRRRRRRRRWPTKSAIIKRGFWLVLQPLTKNPRSEFQRVAISSRPPTEGVPRITQPNPNPHPNPSPNLNRWIPTHSSTAS</sequence>
<dbReference type="EMBL" id="JAMKOV010000040">
    <property type="protein sequence ID" value="KAI8035292.1"/>
    <property type="molecule type" value="Genomic_DNA"/>
</dbReference>
<keyword evidence="3" id="KW-1185">Reference proteome</keyword>
<evidence type="ECO:0000313" key="3">
    <source>
        <dbReference type="Proteomes" id="UP001059596"/>
    </source>
</evidence>
<feature type="region of interest" description="Disordered" evidence="1">
    <location>
        <begin position="39"/>
        <end position="84"/>
    </location>
</feature>
<protein>
    <submittedName>
        <fullName evidence="2">Uncharacterized protein</fullName>
    </submittedName>
</protein>
<reference evidence="2" key="1">
    <citation type="journal article" date="2023" name="Genome Biol. Evol.">
        <title>Long-read-based Genome Assembly of Drosophila gunungcola Reveals Fewer Chemosensory Genes in Flower-breeding Species.</title>
        <authorList>
            <person name="Negi A."/>
            <person name="Liao B.Y."/>
            <person name="Yeh S.D."/>
        </authorList>
    </citation>
    <scope>NUCLEOTIDE SEQUENCE</scope>
    <source>
        <strain evidence="2">Sukarami</strain>
    </source>
</reference>
<evidence type="ECO:0000313" key="2">
    <source>
        <dbReference type="EMBL" id="KAI8035292.1"/>
    </source>
</evidence>
<dbReference type="Proteomes" id="UP001059596">
    <property type="component" value="Unassembled WGS sequence"/>
</dbReference>
<accession>A0A9P9YE15</accession>
<comment type="caution">
    <text evidence="2">The sequence shown here is derived from an EMBL/GenBank/DDBJ whole genome shotgun (WGS) entry which is preliminary data.</text>
</comment>
<dbReference type="AlphaFoldDB" id="A0A9P9YE15"/>
<name>A0A9P9YE15_9MUSC</name>
<gene>
    <name evidence="2" type="ORF">M5D96_011950</name>
</gene>
<proteinExistence type="predicted"/>